<dbReference type="AlphaFoldDB" id="A0A410X3G2"/>
<accession>A0A410X3G2</accession>
<dbReference type="RefSeq" id="WP_042234796.1">
    <property type="nucleotide sequence ID" value="NZ_CP026520.1"/>
</dbReference>
<evidence type="ECO:0000313" key="3">
    <source>
        <dbReference type="EMBL" id="QAV21168.1"/>
    </source>
</evidence>
<dbReference type="EMBL" id="CP026520">
    <property type="protein sequence ID" value="QAV21168.1"/>
    <property type="molecule type" value="Genomic_DNA"/>
</dbReference>
<organism evidence="3 4">
    <name type="scientific">Paenibacillus chitinolyticus</name>
    <dbReference type="NCBI Taxonomy" id="79263"/>
    <lineage>
        <taxon>Bacteria</taxon>
        <taxon>Bacillati</taxon>
        <taxon>Bacillota</taxon>
        <taxon>Bacilli</taxon>
        <taxon>Bacillales</taxon>
        <taxon>Paenibacillaceae</taxon>
        <taxon>Paenibacillus</taxon>
    </lineage>
</organism>
<feature type="region of interest" description="Disordered" evidence="1">
    <location>
        <begin position="1"/>
        <end position="23"/>
    </location>
</feature>
<evidence type="ECO:0000313" key="2">
    <source>
        <dbReference type="EMBL" id="MCY9598957.1"/>
    </source>
</evidence>
<dbReference type="EMBL" id="JAMDMJ010000037">
    <property type="protein sequence ID" value="MCY9598957.1"/>
    <property type="molecule type" value="Genomic_DNA"/>
</dbReference>
<sequence length="95" mass="11800">MSRSVKKSPVFKDQQHLSTGWTKRQAGKAVRRFKGDVQNGKWYRKLYCPWNICDYRFYKTKQQAVHEWKTFQWLREQLLTHAEVINDWEKFYRRK</sequence>
<evidence type="ECO:0000313" key="5">
    <source>
        <dbReference type="Proteomes" id="UP001527202"/>
    </source>
</evidence>
<dbReference type="OrthoDB" id="1913526at2"/>
<proteinExistence type="predicted"/>
<name>A0A410X3G2_9BACL</name>
<reference evidence="2 5" key="2">
    <citation type="submission" date="2022-05" db="EMBL/GenBank/DDBJ databases">
        <title>Genome Sequencing of Bee-Associated Microbes.</title>
        <authorList>
            <person name="Dunlap C."/>
        </authorList>
    </citation>
    <scope>NUCLEOTIDE SEQUENCE [LARGE SCALE GENOMIC DNA]</scope>
    <source>
        <strain evidence="2 5">NRRL B-23120</strain>
    </source>
</reference>
<gene>
    <name evidence="2" type="ORF">M5X16_24670</name>
    <name evidence="3" type="ORF">PC41400_27225</name>
</gene>
<dbReference type="GeneID" id="95378487"/>
<evidence type="ECO:0000256" key="1">
    <source>
        <dbReference type="SAM" id="MobiDB-lite"/>
    </source>
</evidence>
<keyword evidence="5" id="KW-1185">Reference proteome</keyword>
<protein>
    <submittedName>
        <fullName evidence="3">Uncharacterized protein</fullName>
    </submittedName>
</protein>
<dbReference type="KEGG" id="pchi:PC41400_27225"/>
<dbReference type="Proteomes" id="UP000288943">
    <property type="component" value="Chromosome"/>
</dbReference>
<reference evidence="3 4" key="1">
    <citation type="submission" date="2018-01" db="EMBL/GenBank/DDBJ databases">
        <title>The whole genome sequencing and assembly of Paenibacillus chitinolyticus KCCM 41400 strain.</title>
        <authorList>
            <person name="Kim J.-Y."/>
            <person name="Park M.-K."/>
            <person name="Lee Y.-J."/>
            <person name="Yi H."/>
            <person name="Bahn Y.-S."/>
            <person name="Kim J.F."/>
            <person name="Lee D.-W."/>
        </authorList>
    </citation>
    <scope>NUCLEOTIDE SEQUENCE [LARGE SCALE GENOMIC DNA]</scope>
    <source>
        <strain evidence="3 4">KCCM 41400</strain>
    </source>
</reference>
<dbReference type="Proteomes" id="UP001527202">
    <property type="component" value="Unassembled WGS sequence"/>
</dbReference>
<evidence type="ECO:0000313" key="4">
    <source>
        <dbReference type="Proteomes" id="UP000288943"/>
    </source>
</evidence>